<proteinExistence type="predicted"/>
<dbReference type="InterPro" id="IPR036515">
    <property type="entry name" value="Transposase_17_sf"/>
</dbReference>
<dbReference type="PANTHER" id="PTHR34322">
    <property type="entry name" value="TRANSPOSASE, Y1_TNP DOMAIN-CONTAINING"/>
    <property type="match status" value="1"/>
</dbReference>
<dbReference type="Gene3D" id="3.30.70.1290">
    <property type="entry name" value="Transposase IS200-like"/>
    <property type="match status" value="1"/>
</dbReference>
<evidence type="ECO:0000313" key="2">
    <source>
        <dbReference type="EMBL" id="MDO7876272.1"/>
    </source>
</evidence>
<accession>A0ABT9BDI9</accession>
<sequence>MNLQPGRLYHLYNRGNNRERIFFNEENYRYFLGKMRKHLLPHTQLLAWCLMPNHFHWLLYVREDASVAALGQDLRTMLSSYTRAVQNQQQRTGSLFQQHTQAKELAADIYASNCFCYIHQNPWRASLEAIAGDWPWSSFRDYAGLRNGNLCDRELARELLDLPDNPQELQAFMLQVLPDGIGEQLL</sequence>
<evidence type="ECO:0000313" key="3">
    <source>
        <dbReference type="Proteomes" id="UP001176429"/>
    </source>
</evidence>
<protein>
    <submittedName>
        <fullName evidence="2">Transposase</fullName>
    </submittedName>
</protein>
<dbReference type="EMBL" id="JAUQSY010000010">
    <property type="protein sequence ID" value="MDO7876272.1"/>
    <property type="molecule type" value="Genomic_DNA"/>
</dbReference>
<dbReference type="SMART" id="SM01321">
    <property type="entry name" value="Y1_Tnp"/>
    <property type="match status" value="1"/>
</dbReference>
<evidence type="ECO:0000259" key="1">
    <source>
        <dbReference type="SMART" id="SM01321"/>
    </source>
</evidence>
<dbReference type="Pfam" id="PF01797">
    <property type="entry name" value="Y1_Tnp"/>
    <property type="match status" value="1"/>
</dbReference>
<dbReference type="RefSeq" id="WP_305007627.1">
    <property type="nucleotide sequence ID" value="NZ_JAUQSY010000010.1"/>
</dbReference>
<dbReference type="Proteomes" id="UP001176429">
    <property type="component" value="Unassembled WGS sequence"/>
</dbReference>
<dbReference type="PANTHER" id="PTHR34322:SF2">
    <property type="entry name" value="TRANSPOSASE IS200-LIKE DOMAIN-CONTAINING PROTEIN"/>
    <property type="match status" value="1"/>
</dbReference>
<organism evidence="2 3">
    <name type="scientific">Hymenobacter aranciens</name>
    <dbReference type="NCBI Taxonomy" id="3063996"/>
    <lineage>
        <taxon>Bacteria</taxon>
        <taxon>Pseudomonadati</taxon>
        <taxon>Bacteroidota</taxon>
        <taxon>Cytophagia</taxon>
        <taxon>Cytophagales</taxon>
        <taxon>Hymenobacteraceae</taxon>
        <taxon>Hymenobacter</taxon>
    </lineage>
</organism>
<gene>
    <name evidence="2" type="ORF">Q5H93_16120</name>
</gene>
<feature type="domain" description="Transposase IS200-like" evidence="1">
    <location>
        <begin position="4"/>
        <end position="121"/>
    </location>
</feature>
<comment type="caution">
    <text evidence="2">The sequence shown here is derived from an EMBL/GenBank/DDBJ whole genome shotgun (WGS) entry which is preliminary data.</text>
</comment>
<dbReference type="SUPFAM" id="SSF143422">
    <property type="entry name" value="Transposase IS200-like"/>
    <property type="match status" value="1"/>
</dbReference>
<name>A0ABT9BDI9_9BACT</name>
<keyword evidence="3" id="KW-1185">Reference proteome</keyword>
<dbReference type="InterPro" id="IPR002686">
    <property type="entry name" value="Transposase_17"/>
</dbReference>
<reference evidence="2" key="1">
    <citation type="submission" date="2023-07" db="EMBL/GenBank/DDBJ databases">
        <authorList>
            <person name="Kim M.K."/>
        </authorList>
    </citation>
    <scope>NUCLEOTIDE SEQUENCE</scope>
    <source>
        <strain evidence="2">ASUV-10-1</strain>
    </source>
</reference>